<keyword evidence="5" id="KW-0812">Transmembrane</keyword>
<evidence type="ECO:0000256" key="1">
    <source>
        <dbReference type="ARBA" id="ARBA00007867"/>
    </source>
</evidence>
<dbReference type="Gene3D" id="3.40.50.150">
    <property type="entry name" value="Vaccinia Virus protein VP39"/>
    <property type="match status" value="1"/>
</dbReference>
<feature type="transmembrane region" description="Helical" evidence="5">
    <location>
        <begin position="212"/>
        <end position="230"/>
    </location>
</feature>
<dbReference type="PANTHER" id="PTHR43317:SF3">
    <property type="entry name" value="BLR2883 PROTEIN"/>
    <property type="match status" value="1"/>
</dbReference>
<feature type="transmembrane region" description="Helical" evidence="5">
    <location>
        <begin position="756"/>
        <end position="781"/>
    </location>
</feature>
<dbReference type="HAMAP" id="MF_00198">
    <property type="entry name" value="Spermidine_synth"/>
    <property type="match status" value="1"/>
</dbReference>
<feature type="transmembrane region" description="Helical" evidence="5">
    <location>
        <begin position="698"/>
        <end position="717"/>
    </location>
</feature>
<sequence>MVSENRTWLLALFSMVFIGCYATIAQVLIIREFIVVFFGNELCFGIILGTWLFGVASGAATGGRIVDRLREHVPVFTLVLVLMCVILPLELILIRVLRLILNVPAGQYIPILSLLFSSVLIITPFSFTIGLIFPLACKVVRGFTRDSAVDIGSMYILESVGSLLGGLLFTFVLVSRFQPFAITLILDCFLFLNIFLILLFFKERFFKKGHSFACLLLFFVAFVLLVSGVVNKIDNYFITARWNSSNPDIKLLESIDSRYENIVIGVREDQYSVFGNGQYNFAFPDDYENSQIAHLIMTQHPSPKRVLLIGGGMGGLMREMLKHSIDELHYIELDPVLIESTRKYLPPDEIEALSDKRVKIFHVDGRYFVKRAGKEDKYDLIFVNIPDPSTAFLNRFYTSEFFQEANDILEKEGVLATGVSSAVNYLGEEVGHYVGSIYQTMHSVFPHVIVSPGQTNYFFASNSVDTATFDIQALSKRYVERGVKSEYFSEHLFQDLLPPGRVKFVGDEIESRKDLSVNTDAKPVTYFFNLVLWDKLTGSQLGGILKLLEGSYLKIILIPIFVFLVCRIVYVIVFRRSLDVQQRFNSIAVVATTGFASMALEIILIYAFQNIYGYAYEKIGLIIAVFMFGLAMGGGLSNRMILQRTAAGEEGLPVNVSERREKEWIKILIALEAFIVVYAFIMPLVLNRLSFLFINSEYLFMVLVVITGVLTGIEFPIASKLYFLRKGELGATAGAIDSADHTGAFIGAILTGVLFVPIFGIMGSCVIIAGLNLMSLLFLIYHFSQKRLAGD</sequence>
<evidence type="ECO:0000259" key="7">
    <source>
        <dbReference type="PROSITE" id="PS51006"/>
    </source>
</evidence>
<comment type="subcellular location">
    <subcellularLocation>
        <location evidence="5">Cell membrane</location>
        <topology evidence="5">Multi-pass membrane protein</topology>
    </subcellularLocation>
</comment>
<evidence type="ECO:0000256" key="6">
    <source>
        <dbReference type="PROSITE-ProRule" id="PRU00354"/>
    </source>
</evidence>
<comment type="function">
    <text evidence="5">Catalyzes the irreversible transfer of a propylamine group from the amino donor S-adenosylmethioninamine (decarboxy-AdoMet) to putrescine (1,4-diaminobutane) to yield spermidine.</text>
</comment>
<feature type="transmembrane region" description="Helical" evidence="5">
    <location>
        <begin position="154"/>
        <end position="174"/>
    </location>
</feature>
<dbReference type="InterPro" id="IPR029063">
    <property type="entry name" value="SAM-dependent_MTases_sf"/>
</dbReference>
<comment type="similarity">
    <text evidence="1 5">Belongs to the spermidine/spermine synthase family.</text>
</comment>
<name>A0A942A3V1_9BACT</name>
<feature type="domain" description="PABS" evidence="7">
    <location>
        <begin position="234"/>
        <end position="476"/>
    </location>
</feature>
<feature type="transmembrane region" description="Helical" evidence="5">
    <location>
        <begin position="73"/>
        <end position="96"/>
    </location>
</feature>
<gene>
    <name evidence="5" type="primary">speE</name>
    <name evidence="8" type="ORF">MAG551_01127</name>
</gene>
<protein>
    <recommendedName>
        <fullName evidence="5">Polyamine aminopropyltransferase</fullName>
    </recommendedName>
    <alternativeName>
        <fullName evidence="5">Putrescine aminopropyltransferase</fullName>
        <shortName evidence="5">PAPT</shortName>
    </alternativeName>
    <alternativeName>
        <fullName evidence="5">Spermidine synthase</fullName>
        <shortName evidence="5">SPDS</shortName>
        <shortName evidence="5">SPDSY</shortName>
        <ecNumber evidence="5">2.5.1.16</ecNumber>
    </alternativeName>
</protein>
<evidence type="ECO:0000313" key="9">
    <source>
        <dbReference type="Proteomes" id="UP000722750"/>
    </source>
</evidence>
<evidence type="ECO:0000256" key="5">
    <source>
        <dbReference type="HAMAP-Rule" id="MF_00198"/>
    </source>
</evidence>
<comment type="caution">
    <text evidence="8">The sequence shown here is derived from an EMBL/GenBank/DDBJ whole genome shotgun (WGS) entry which is preliminary data.</text>
</comment>
<feature type="transmembrane region" description="Helical" evidence="5">
    <location>
        <begin position="586"/>
        <end position="607"/>
    </location>
</feature>
<keyword evidence="2 5" id="KW-0808">Transferase</keyword>
<keyword evidence="3 5" id="KW-0745">Spermidine biosynthesis</keyword>
<keyword evidence="5" id="KW-0472">Membrane</keyword>
<dbReference type="GO" id="GO:0008295">
    <property type="term" value="P:spermidine biosynthetic process"/>
    <property type="evidence" value="ECO:0007669"/>
    <property type="project" value="UniProtKB-UniRule"/>
</dbReference>
<dbReference type="GO" id="GO:0005886">
    <property type="term" value="C:plasma membrane"/>
    <property type="evidence" value="ECO:0007669"/>
    <property type="project" value="UniProtKB-SubCell"/>
</dbReference>
<proteinExistence type="inferred from homology"/>
<feature type="transmembrane region" description="Helical" evidence="5">
    <location>
        <begin position="7"/>
        <end position="29"/>
    </location>
</feature>
<feature type="binding site" evidence="5">
    <location>
        <position position="332"/>
    </location>
    <ligand>
        <name>S-methyl-5'-thioadenosine</name>
        <dbReference type="ChEBI" id="CHEBI:17509"/>
    </ligand>
</feature>
<evidence type="ECO:0000313" key="8">
    <source>
        <dbReference type="EMBL" id="MBS1258074.1"/>
    </source>
</evidence>
<feature type="transmembrane region" description="Helical" evidence="5">
    <location>
        <begin position="35"/>
        <end position="61"/>
    </location>
</feature>
<dbReference type="SUPFAM" id="SSF53335">
    <property type="entry name" value="S-adenosyl-L-methionine-dependent methyltransferases"/>
    <property type="match status" value="1"/>
</dbReference>
<dbReference type="GO" id="GO:0004766">
    <property type="term" value="F:spermidine synthase activity"/>
    <property type="evidence" value="ECO:0007669"/>
    <property type="project" value="UniProtKB-UniRule"/>
</dbReference>
<comment type="subunit">
    <text evidence="5">Homodimer or homotetramer.</text>
</comment>
<dbReference type="InterPro" id="IPR030374">
    <property type="entry name" value="PABS"/>
</dbReference>
<keyword evidence="5" id="KW-1003">Cell membrane</keyword>
<feature type="transmembrane region" description="Helical" evidence="5">
    <location>
        <begin position="108"/>
        <end position="133"/>
    </location>
</feature>
<dbReference type="EMBL" id="JAANXD010000045">
    <property type="protein sequence ID" value="MBS1258074.1"/>
    <property type="molecule type" value="Genomic_DNA"/>
</dbReference>
<accession>A0A942A3V1</accession>
<keyword evidence="4 5" id="KW-0620">Polyamine biosynthesis</keyword>
<evidence type="ECO:0000256" key="2">
    <source>
        <dbReference type="ARBA" id="ARBA00022679"/>
    </source>
</evidence>
<comment type="caution">
    <text evidence="5 6">Lacks conserved residue(s) required for the propagation of feature annotation.</text>
</comment>
<comment type="catalytic activity">
    <reaction evidence="5">
        <text>S-adenosyl 3-(methylsulfanyl)propylamine + putrescine = S-methyl-5'-thioadenosine + spermidine + H(+)</text>
        <dbReference type="Rhea" id="RHEA:12721"/>
        <dbReference type="ChEBI" id="CHEBI:15378"/>
        <dbReference type="ChEBI" id="CHEBI:17509"/>
        <dbReference type="ChEBI" id="CHEBI:57443"/>
        <dbReference type="ChEBI" id="CHEBI:57834"/>
        <dbReference type="ChEBI" id="CHEBI:326268"/>
        <dbReference type="EC" id="2.5.1.16"/>
    </reaction>
</comment>
<feature type="binding site" evidence="5">
    <location>
        <begin position="364"/>
        <end position="365"/>
    </location>
    <ligand>
        <name>S-methyl-5'-thioadenosine</name>
        <dbReference type="ChEBI" id="CHEBI:17509"/>
    </ligand>
</feature>
<dbReference type="InterPro" id="IPR001045">
    <property type="entry name" value="Spermi_synthase"/>
</dbReference>
<dbReference type="EC" id="2.5.1.16" evidence="5"/>
<dbReference type="PANTHER" id="PTHR43317">
    <property type="entry name" value="THERMOSPERMINE SYNTHASE ACAULIS5"/>
    <property type="match status" value="1"/>
</dbReference>
<dbReference type="PROSITE" id="PS51006">
    <property type="entry name" value="PABS_2"/>
    <property type="match status" value="1"/>
</dbReference>
<dbReference type="NCBIfam" id="NF037959">
    <property type="entry name" value="MFS_SpdSyn"/>
    <property type="match status" value="1"/>
</dbReference>
<dbReference type="Pfam" id="PF01564">
    <property type="entry name" value="Spermine_synth"/>
    <property type="match status" value="1"/>
</dbReference>
<keyword evidence="5" id="KW-1133">Transmembrane helix</keyword>
<feature type="transmembrane region" description="Helical" evidence="5">
    <location>
        <begin position="619"/>
        <end position="636"/>
    </location>
</feature>
<dbReference type="PROSITE" id="PS51257">
    <property type="entry name" value="PROKAR_LIPOPROTEIN"/>
    <property type="match status" value="1"/>
</dbReference>
<organism evidence="8 9">
    <name type="scientific">Candidatus Scalindua arabica</name>
    <dbReference type="NCBI Taxonomy" id="1127984"/>
    <lineage>
        <taxon>Bacteria</taxon>
        <taxon>Pseudomonadati</taxon>
        <taxon>Planctomycetota</taxon>
        <taxon>Candidatus Brocadiia</taxon>
        <taxon>Candidatus Brocadiales</taxon>
        <taxon>Candidatus Scalinduaceae</taxon>
        <taxon>Candidatus Scalindua</taxon>
    </lineage>
</organism>
<reference evidence="8" key="1">
    <citation type="journal article" date="2021" name="ISME J.">
        <title>Fine-scale metabolic discontinuity in a stratified prokaryote microbiome of a Red Sea deep halocline.</title>
        <authorList>
            <person name="Michoud G."/>
            <person name="Ngugi D.K."/>
            <person name="Barozzi A."/>
            <person name="Merlino G."/>
            <person name="Calleja M.L."/>
            <person name="Delgado-Huertas A."/>
            <person name="Moran X.A.G."/>
            <person name="Daffonchio D."/>
        </authorList>
    </citation>
    <scope>NUCLEOTIDE SEQUENCE</scope>
    <source>
        <strain evidence="8">SuakinDeep_MAG55_1</strain>
    </source>
</reference>
<comment type="caution">
    <text evidence="5">Lacks the conserved Asp active site.</text>
</comment>
<evidence type="ECO:0000256" key="3">
    <source>
        <dbReference type="ARBA" id="ARBA00023066"/>
    </source>
</evidence>
<feature type="transmembrane region" description="Helical" evidence="5">
    <location>
        <begin position="180"/>
        <end position="200"/>
    </location>
</feature>
<feature type="transmembrane region" description="Helical" evidence="5">
    <location>
        <begin position="667"/>
        <end position="686"/>
    </location>
</feature>
<feature type="transmembrane region" description="Helical" evidence="5">
    <location>
        <begin position="552"/>
        <end position="574"/>
    </location>
</feature>
<comment type="pathway">
    <text evidence="5">Amine and polyamine biosynthesis; spermidine biosynthesis; spermidine from putrescine: step 1/1.</text>
</comment>
<evidence type="ECO:0000256" key="4">
    <source>
        <dbReference type="ARBA" id="ARBA00023115"/>
    </source>
</evidence>
<dbReference type="Proteomes" id="UP000722750">
    <property type="component" value="Unassembled WGS sequence"/>
</dbReference>
<dbReference type="AlphaFoldDB" id="A0A942A3V1"/>